<evidence type="ECO:0000313" key="2">
    <source>
        <dbReference type="EMBL" id="KAL3794819.1"/>
    </source>
</evidence>
<proteinExistence type="predicted"/>
<reference evidence="2 3" key="1">
    <citation type="submission" date="2024-10" db="EMBL/GenBank/DDBJ databases">
        <title>Updated reference genomes for cyclostephanoid diatoms.</title>
        <authorList>
            <person name="Roberts W.R."/>
            <person name="Alverson A.J."/>
        </authorList>
    </citation>
    <scope>NUCLEOTIDE SEQUENCE [LARGE SCALE GENOMIC DNA]</scope>
    <source>
        <strain evidence="2 3">AJA010-31</strain>
    </source>
</reference>
<evidence type="ECO:0000313" key="3">
    <source>
        <dbReference type="Proteomes" id="UP001530400"/>
    </source>
</evidence>
<dbReference type="Proteomes" id="UP001530400">
    <property type="component" value="Unassembled WGS sequence"/>
</dbReference>
<organism evidence="2 3">
    <name type="scientific">Cyclotella atomus</name>
    <dbReference type="NCBI Taxonomy" id="382360"/>
    <lineage>
        <taxon>Eukaryota</taxon>
        <taxon>Sar</taxon>
        <taxon>Stramenopiles</taxon>
        <taxon>Ochrophyta</taxon>
        <taxon>Bacillariophyta</taxon>
        <taxon>Coscinodiscophyceae</taxon>
        <taxon>Thalassiosirophycidae</taxon>
        <taxon>Stephanodiscales</taxon>
        <taxon>Stephanodiscaceae</taxon>
        <taxon>Cyclotella</taxon>
    </lineage>
</organism>
<keyword evidence="3" id="KW-1185">Reference proteome</keyword>
<dbReference type="EMBL" id="JALLPJ020000341">
    <property type="protein sequence ID" value="KAL3794819.1"/>
    <property type="molecule type" value="Genomic_DNA"/>
</dbReference>
<evidence type="ECO:0000256" key="1">
    <source>
        <dbReference type="SAM" id="MobiDB-lite"/>
    </source>
</evidence>
<sequence>MISNESGEVTSKLQLKINRNETSSTLEQSAPLNNPPPTLVSPSSSISSHASHRQTSNRIQSNITDHITLAKQNEAGQGILASGDPMIDRVPDDGLLRLASNNINGSKMNRYGLEVSPDIDVTDEKGIDIMGLQDTKRPWTAANIRKYNQQAQLIWPQGVRNVF</sequence>
<name>A0ABD3Q4Q3_9STRA</name>
<feature type="region of interest" description="Disordered" evidence="1">
    <location>
        <begin position="22"/>
        <end position="58"/>
    </location>
</feature>
<feature type="compositionally biased region" description="Low complexity" evidence="1">
    <location>
        <begin position="40"/>
        <end position="49"/>
    </location>
</feature>
<dbReference type="AlphaFoldDB" id="A0ABD3Q4Q3"/>
<gene>
    <name evidence="2" type="ORF">ACHAWO_008306</name>
</gene>
<comment type="caution">
    <text evidence="2">The sequence shown here is derived from an EMBL/GenBank/DDBJ whole genome shotgun (WGS) entry which is preliminary data.</text>
</comment>
<accession>A0ABD3Q4Q3</accession>
<feature type="compositionally biased region" description="Polar residues" evidence="1">
    <location>
        <begin position="22"/>
        <end position="32"/>
    </location>
</feature>
<protein>
    <submittedName>
        <fullName evidence="2">Uncharacterized protein</fullName>
    </submittedName>
</protein>